<dbReference type="InterPro" id="IPR015424">
    <property type="entry name" value="PyrdxlP-dep_Trfase"/>
</dbReference>
<dbReference type="CDD" id="cd00609">
    <property type="entry name" value="AAT_like"/>
    <property type="match status" value="1"/>
</dbReference>
<dbReference type="GO" id="GO:0030170">
    <property type="term" value="F:pyridoxal phosphate binding"/>
    <property type="evidence" value="ECO:0007669"/>
    <property type="project" value="InterPro"/>
</dbReference>
<dbReference type="EC" id="2.6.1.-" evidence="6"/>
<dbReference type="RefSeq" id="WP_056954930.1">
    <property type="nucleotide sequence ID" value="NZ_AZFK01000044.1"/>
</dbReference>
<dbReference type="EMBL" id="AZFK01000044">
    <property type="protein sequence ID" value="KRL89596.1"/>
    <property type="molecule type" value="Genomic_DNA"/>
</dbReference>
<evidence type="ECO:0000256" key="2">
    <source>
        <dbReference type="ARBA" id="ARBA00007441"/>
    </source>
</evidence>
<evidence type="ECO:0000313" key="8">
    <source>
        <dbReference type="EMBL" id="KRL89596.1"/>
    </source>
</evidence>
<dbReference type="GO" id="GO:0008483">
    <property type="term" value="F:transaminase activity"/>
    <property type="evidence" value="ECO:0007669"/>
    <property type="project" value="UniProtKB-KW"/>
</dbReference>
<dbReference type="InterPro" id="IPR050596">
    <property type="entry name" value="AspAT/PAT-like"/>
</dbReference>
<evidence type="ECO:0000313" key="9">
    <source>
        <dbReference type="Proteomes" id="UP000050816"/>
    </source>
</evidence>
<evidence type="ECO:0000259" key="7">
    <source>
        <dbReference type="Pfam" id="PF00155"/>
    </source>
</evidence>
<dbReference type="SUPFAM" id="SSF53383">
    <property type="entry name" value="PLP-dependent transferases"/>
    <property type="match status" value="1"/>
</dbReference>
<reference evidence="8 9" key="1">
    <citation type="journal article" date="2015" name="Genome Announc.">
        <title>Expanding the biotechnology potential of lactobacilli through comparative genomics of 213 strains and associated genera.</title>
        <authorList>
            <person name="Sun Z."/>
            <person name="Harris H.M."/>
            <person name="McCann A."/>
            <person name="Guo C."/>
            <person name="Argimon S."/>
            <person name="Zhang W."/>
            <person name="Yang X."/>
            <person name="Jeffery I.B."/>
            <person name="Cooney J.C."/>
            <person name="Kagawa T.F."/>
            <person name="Liu W."/>
            <person name="Song Y."/>
            <person name="Salvetti E."/>
            <person name="Wrobel A."/>
            <person name="Rasinkangas P."/>
            <person name="Parkhill J."/>
            <person name="Rea M.C."/>
            <person name="O'Sullivan O."/>
            <person name="Ritari J."/>
            <person name="Douillard F.P."/>
            <person name="Paul Ross R."/>
            <person name="Yang R."/>
            <person name="Briner A.E."/>
            <person name="Felis G.E."/>
            <person name="de Vos W.M."/>
            <person name="Barrangou R."/>
            <person name="Klaenhammer T.R."/>
            <person name="Caufield P.W."/>
            <person name="Cui Y."/>
            <person name="Zhang H."/>
            <person name="O'Toole P.W."/>
        </authorList>
    </citation>
    <scope>NUCLEOTIDE SEQUENCE [LARGE SCALE GENOMIC DNA]</scope>
    <source>
        <strain evidence="8 9">DSM 15946</strain>
    </source>
</reference>
<organism evidence="8 9">
    <name type="scientific">Limosilactobacillus ingluviei DSM 15946</name>
    <dbReference type="NCBI Taxonomy" id="1423760"/>
    <lineage>
        <taxon>Bacteria</taxon>
        <taxon>Bacillati</taxon>
        <taxon>Bacillota</taxon>
        <taxon>Bacilli</taxon>
        <taxon>Lactobacillales</taxon>
        <taxon>Lactobacillaceae</taxon>
        <taxon>Limosilactobacillus</taxon>
    </lineage>
</organism>
<comment type="similarity">
    <text evidence="2 6">Belongs to the class-I pyridoxal-phosphate-dependent aminotransferase family.</text>
</comment>
<evidence type="ECO:0000256" key="1">
    <source>
        <dbReference type="ARBA" id="ARBA00001933"/>
    </source>
</evidence>
<evidence type="ECO:0000256" key="3">
    <source>
        <dbReference type="ARBA" id="ARBA00022576"/>
    </source>
</evidence>
<keyword evidence="5" id="KW-0663">Pyridoxal phosphate</keyword>
<gene>
    <name evidence="8" type="ORF">FC43_GL001701</name>
</gene>
<feature type="domain" description="Aminotransferase class I/classII large" evidence="7">
    <location>
        <begin position="36"/>
        <end position="387"/>
    </location>
</feature>
<dbReference type="PATRIC" id="fig|1423760.3.peg.1776"/>
<proteinExistence type="inferred from homology"/>
<dbReference type="InterPro" id="IPR015422">
    <property type="entry name" value="PyrdxlP-dep_Trfase_small"/>
</dbReference>
<dbReference type="Gene3D" id="3.40.640.10">
    <property type="entry name" value="Type I PLP-dependent aspartate aminotransferase-like (Major domain)"/>
    <property type="match status" value="1"/>
</dbReference>
<comment type="cofactor">
    <cofactor evidence="1 6">
        <name>pyridoxal 5'-phosphate</name>
        <dbReference type="ChEBI" id="CHEBI:597326"/>
    </cofactor>
</comment>
<dbReference type="Gene3D" id="3.90.1150.10">
    <property type="entry name" value="Aspartate Aminotransferase, domain 1"/>
    <property type="match status" value="1"/>
</dbReference>
<name>A0A0R1U8H3_9LACO</name>
<evidence type="ECO:0000256" key="4">
    <source>
        <dbReference type="ARBA" id="ARBA00022679"/>
    </source>
</evidence>
<sequence length="394" mass="41352">MPTMKASLATQFNAHVAKVQPANILLFDQEVSTVPDIVKLTVGEPDFAVPTVAKQAAIDAINADDSHYAPGAGSLALRQAISHFLADRYALTYQAEGEIAVTIGATEAIYASLAALLNPGDEVLIPTPTFPLYETMTEMLGGHAVTIPTTAPDFVLTPDQLKAAINAHPQAKALILNYPSNPTGVTFTPAQLQALAAVLQETNLVVISDEIYSELVYEGTHTSLAKYLPGQTVILNGASKAGAMTGYRIGFIAGPAGIMQRIGVVHAVMITAPSDPAMAAAVPIFGSEAGHQATLKMKAAYQARRDYLAHALSELGFTVATPRGAFYLFAKLPADQGSDDVTFATRLAKEGQVATIPGSFFGAGGEGYLRLSYATSMAALKTAVARITKFLQTA</sequence>
<dbReference type="PROSITE" id="PS00105">
    <property type="entry name" value="AA_TRANSFER_CLASS_1"/>
    <property type="match status" value="1"/>
</dbReference>
<accession>A0A0R1U8H3</accession>
<keyword evidence="4 6" id="KW-0808">Transferase</keyword>
<evidence type="ECO:0000256" key="6">
    <source>
        <dbReference type="RuleBase" id="RU000481"/>
    </source>
</evidence>
<dbReference type="PANTHER" id="PTHR46383">
    <property type="entry name" value="ASPARTATE AMINOTRANSFERASE"/>
    <property type="match status" value="1"/>
</dbReference>
<dbReference type="InterPro" id="IPR015421">
    <property type="entry name" value="PyrdxlP-dep_Trfase_major"/>
</dbReference>
<dbReference type="InterPro" id="IPR004839">
    <property type="entry name" value="Aminotransferase_I/II_large"/>
</dbReference>
<keyword evidence="3 6" id="KW-0032">Aminotransferase</keyword>
<protein>
    <recommendedName>
        <fullName evidence="6">Aminotransferase</fullName>
        <ecNumber evidence="6">2.6.1.-</ecNumber>
    </recommendedName>
</protein>
<evidence type="ECO:0000256" key="5">
    <source>
        <dbReference type="ARBA" id="ARBA00022898"/>
    </source>
</evidence>
<comment type="caution">
    <text evidence="8">The sequence shown here is derived from an EMBL/GenBank/DDBJ whole genome shotgun (WGS) entry which is preliminary data.</text>
</comment>
<dbReference type="GO" id="GO:0006520">
    <property type="term" value="P:amino acid metabolic process"/>
    <property type="evidence" value="ECO:0007669"/>
    <property type="project" value="InterPro"/>
</dbReference>
<dbReference type="InterPro" id="IPR004838">
    <property type="entry name" value="NHTrfase_class1_PyrdxlP-BS"/>
</dbReference>
<dbReference type="Pfam" id="PF00155">
    <property type="entry name" value="Aminotran_1_2"/>
    <property type="match status" value="1"/>
</dbReference>
<dbReference type="PANTHER" id="PTHR46383:SF4">
    <property type="entry name" value="AMINOTRANSFERASE"/>
    <property type="match status" value="1"/>
</dbReference>
<dbReference type="AlphaFoldDB" id="A0A0R1U8H3"/>
<dbReference type="Proteomes" id="UP000050816">
    <property type="component" value="Unassembled WGS sequence"/>
</dbReference>